<proteinExistence type="predicted"/>
<dbReference type="AlphaFoldDB" id="A0A168DGK3"/>
<protein>
    <submittedName>
        <fullName evidence="2">Uncharacterized protein</fullName>
    </submittedName>
</protein>
<comment type="caution">
    <text evidence="2">The sequence shown here is derived from an EMBL/GenBank/DDBJ whole genome shotgun (WGS) entry which is preliminary data.</text>
</comment>
<evidence type="ECO:0000313" key="3">
    <source>
        <dbReference type="Proteomes" id="UP000076744"/>
    </source>
</evidence>
<feature type="compositionally biased region" description="Basic and acidic residues" evidence="1">
    <location>
        <begin position="16"/>
        <end position="25"/>
    </location>
</feature>
<feature type="region of interest" description="Disordered" evidence="1">
    <location>
        <begin position="15"/>
        <end position="93"/>
    </location>
</feature>
<evidence type="ECO:0000313" key="2">
    <source>
        <dbReference type="EMBL" id="OAA72590.1"/>
    </source>
</evidence>
<feature type="compositionally biased region" description="Basic and acidic residues" evidence="1">
    <location>
        <begin position="33"/>
        <end position="46"/>
    </location>
</feature>
<gene>
    <name evidence="2" type="ORF">ISF_01663</name>
</gene>
<keyword evidence="3" id="KW-1185">Reference proteome</keyword>
<organism evidence="2 3">
    <name type="scientific">Cordyceps fumosorosea (strain ARSEF 2679)</name>
    <name type="common">Isaria fumosorosea</name>
    <dbReference type="NCBI Taxonomy" id="1081104"/>
    <lineage>
        <taxon>Eukaryota</taxon>
        <taxon>Fungi</taxon>
        <taxon>Dikarya</taxon>
        <taxon>Ascomycota</taxon>
        <taxon>Pezizomycotina</taxon>
        <taxon>Sordariomycetes</taxon>
        <taxon>Hypocreomycetidae</taxon>
        <taxon>Hypocreales</taxon>
        <taxon>Cordycipitaceae</taxon>
        <taxon>Cordyceps</taxon>
    </lineage>
</organism>
<sequence length="93" mass="9837">MLRFRVAAVPRLNVRRRAEVEARADDPEEEEGADHGSDHDARDGTAGERCPSASMVRGAGDGDGDGGGCGGGLSAGERNGPRRQRQGQVRGHW</sequence>
<dbReference type="GeneID" id="30017955"/>
<feature type="compositionally biased region" description="Gly residues" evidence="1">
    <location>
        <begin position="59"/>
        <end position="74"/>
    </location>
</feature>
<feature type="compositionally biased region" description="Basic residues" evidence="1">
    <location>
        <begin position="81"/>
        <end position="93"/>
    </location>
</feature>
<accession>A0A168DGK3</accession>
<evidence type="ECO:0000256" key="1">
    <source>
        <dbReference type="SAM" id="MobiDB-lite"/>
    </source>
</evidence>
<reference evidence="2 3" key="1">
    <citation type="journal article" date="2016" name="Genome Biol. Evol.">
        <title>Divergent and convergent evolution of fungal pathogenicity.</title>
        <authorList>
            <person name="Shang Y."/>
            <person name="Xiao G."/>
            <person name="Zheng P."/>
            <person name="Cen K."/>
            <person name="Zhan S."/>
            <person name="Wang C."/>
        </authorList>
    </citation>
    <scope>NUCLEOTIDE SEQUENCE [LARGE SCALE GENOMIC DNA]</scope>
    <source>
        <strain evidence="2 3">ARSEF 2679</strain>
    </source>
</reference>
<name>A0A168DGK3_CORFA</name>
<dbReference type="Proteomes" id="UP000076744">
    <property type="component" value="Unassembled WGS sequence"/>
</dbReference>
<dbReference type="EMBL" id="AZHB01000002">
    <property type="protein sequence ID" value="OAA72590.1"/>
    <property type="molecule type" value="Genomic_DNA"/>
</dbReference>
<dbReference type="RefSeq" id="XP_018708036.1">
    <property type="nucleotide sequence ID" value="XM_018845270.1"/>
</dbReference>